<sequence>MATIDDFIALDMRVGTVIEASYLEGARKPAIKLCIDFGETIGKKYSSAQITKRYTPDALLQTQVIAIVNFPPRRIAGFKSEVLVIGGMPTEDDVVLLRPDAHVDNGVKIG</sequence>
<evidence type="ECO:0000256" key="1">
    <source>
        <dbReference type="ARBA" id="ARBA00022555"/>
    </source>
</evidence>
<evidence type="ECO:0000313" key="5">
    <source>
        <dbReference type="EMBL" id="GGG26196.1"/>
    </source>
</evidence>
<reference evidence="5" key="2">
    <citation type="submission" date="2020-09" db="EMBL/GenBank/DDBJ databases">
        <authorList>
            <person name="Sun Q."/>
            <person name="Zhou Y."/>
        </authorList>
    </citation>
    <scope>NUCLEOTIDE SEQUENCE</scope>
    <source>
        <strain evidence="5">CGMCC 1.15760</strain>
    </source>
</reference>
<dbReference type="FunFam" id="2.40.50.140:FF:000165">
    <property type="entry name" value="Chaperone CsaA"/>
    <property type="match status" value="1"/>
</dbReference>
<gene>
    <name evidence="5" type="primary">csaA</name>
    <name evidence="5" type="ORF">GCM10007425_20960</name>
</gene>
<dbReference type="SUPFAM" id="SSF50249">
    <property type="entry name" value="Nucleic acid-binding proteins"/>
    <property type="match status" value="1"/>
</dbReference>
<dbReference type="Gene3D" id="2.40.50.140">
    <property type="entry name" value="Nucleic acid-binding proteins"/>
    <property type="match status" value="1"/>
</dbReference>
<dbReference type="PROSITE" id="PS50886">
    <property type="entry name" value="TRBD"/>
    <property type="match status" value="1"/>
</dbReference>
<evidence type="ECO:0000256" key="2">
    <source>
        <dbReference type="ARBA" id="ARBA00022884"/>
    </source>
</evidence>
<keyword evidence="1 3" id="KW-0820">tRNA-binding</keyword>
<dbReference type="AlphaFoldDB" id="A0A917G761"/>
<dbReference type="InterPro" id="IPR002547">
    <property type="entry name" value="tRNA-bd_dom"/>
</dbReference>
<dbReference type="Pfam" id="PF01588">
    <property type="entry name" value="tRNA_bind"/>
    <property type="match status" value="1"/>
</dbReference>
<dbReference type="InterPro" id="IPR051270">
    <property type="entry name" value="Tyrosine-tRNA_ligase_regulator"/>
</dbReference>
<accession>A0A917G761</accession>
<dbReference type="PANTHER" id="PTHR11586">
    <property type="entry name" value="TRNA-AMINOACYLATION COFACTOR ARC1 FAMILY MEMBER"/>
    <property type="match status" value="1"/>
</dbReference>
<dbReference type="NCBIfam" id="TIGR02222">
    <property type="entry name" value="chap_CsaA"/>
    <property type="match status" value="1"/>
</dbReference>
<dbReference type="NCBIfam" id="NF007494">
    <property type="entry name" value="PRK10089.1-3"/>
    <property type="match status" value="1"/>
</dbReference>
<evidence type="ECO:0000259" key="4">
    <source>
        <dbReference type="PROSITE" id="PS50886"/>
    </source>
</evidence>
<dbReference type="GO" id="GO:0000049">
    <property type="term" value="F:tRNA binding"/>
    <property type="evidence" value="ECO:0007669"/>
    <property type="project" value="UniProtKB-UniRule"/>
</dbReference>
<dbReference type="InterPro" id="IPR008231">
    <property type="entry name" value="CsaA"/>
</dbReference>
<dbReference type="InterPro" id="IPR012340">
    <property type="entry name" value="NA-bd_OB-fold"/>
</dbReference>
<name>A0A917G761_9BACI</name>
<proteinExistence type="predicted"/>
<comment type="caution">
    <text evidence="5">The sequence shown here is derived from an EMBL/GenBank/DDBJ whole genome shotgun (WGS) entry which is preliminary data.</text>
</comment>
<dbReference type="CDD" id="cd02798">
    <property type="entry name" value="tRNA_bind_CsaA"/>
    <property type="match status" value="1"/>
</dbReference>
<keyword evidence="2 3" id="KW-0694">RNA-binding</keyword>
<evidence type="ECO:0000256" key="3">
    <source>
        <dbReference type="PROSITE-ProRule" id="PRU00209"/>
    </source>
</evidence>
<dbReference type="RefSeq" id="WP_188615003.1">
    <property type="nucleotide sequence ID" value="NZ_BMJT01000006.1"/>
</dbReference>
<dbReference type="PANTHER" id="PTHR11586:SF37">
    <property type="entry name" value="TRNA-BINDING DOMAIN-CONTAINING PROTEIN"/>
    <property type="match status" value="1"/>
</dbReference>
<evidence type="ECO:0000313" key="6">
    <source>
        <dbReference type="Proteomes" id="UP000616608"/>
    </source>
</evidence>
<keyword evidence="6" id="KW-1185">Reference proteome</keyword>
<feature type="domain" description="TRNA-binding" evidence="4">
    <location>
        <begin position="6"/>
        <end position="110"/>
    </location>
</feature>
<reference evidence="5" key="1">
    <citation type="journal article" date="2014" name="Int. J. Syst. Evol. Microbiol.">
        <title>Complete genome sequence of Corynebacterium casei LMG S-19264T (=DSM 44701T), isolated from a smear-ripened cheese.</title>
        <authorList>
            <consortium name="US DOE Joint Genome Institute (JGI-PGF)"/>
            <person name="Walter F."/>
            <person name="Albersmeier A."/>
            <person name="Kalinowski J."/>
            <person name="Ruckert C."/>
        </authorList>
    </citation>
    <scope>NUCLEOTIDE SEQUENCE</scope>
    <source>
        <strain evidence="5">CGMCC 1.15760</strain>
    </source>
</reference>
<dbReference type="NCBIfam" id="NF007495">
    <property type="entry name" value="PRK10089.1-4"/>
    <property type="match status" value="1"/>
</dbReference>
<dbReference type="EMBL" id="BMJT01000006">
    <property type="protein sequence ID" value="GGG26196.1"/>
    <property type="molecule type" value="Genomic_DNA"/>
</dbReference>
<dbReference type="Proteomes" id="UP000616608">
    <property type="component" value="Unassembled WGS sequence"/>
</dbReference>
<organism evidence="5 6">
    <name type="scientific">Lysinibacillus alkalisoli</name>
    <dbReference type="NCBI Taxonomy" id="1911548"/>
    <lineage>
        <taxon>Bacteria</taxon>
        <taxon>Bacillati</taxon>
        <taxon>Bacillota</taxon>
        <taxon>Bacilli</taxon>
        <taxon>Bacillales</taxon>
        <taxon>Bacillaceae</taxon>
        <taxon>Lysinibacillus</taxon>
    </lineage>
</organism>
<protein>
    <submittedName>
        <fullName evidence="5">Chaperone CsaA</fullName>
    </submittedName>
</protein>